<keyword evidence="2" id="KW-1185">Reference proteome</keyword>
<organism evidence="1 2">
    <name type="scientific">Larkinella punicea</name>
    <dbReference type="NCBI Taxonomy" id="2315727"/>
    <lineage>
        <taxon>Bacteria</taxon>
        <taxon>Pseudomonadati</taxon>
        <taxon>Bacteroidota</taxon>
        <taxon>Cytophagia</taxon>
        <taxon>Cytophagales</taxon>
        <taxon>Spirosomataceae</taxon>
        <taxon>Larkinella</taxon>
    </lineage>
</organism>
<accession>A0A368JP07</accession>
<proteinExistence type="predicted"/>
<sequence>MTNPDIERKAAANMAKILTAMCVRNTMLEDMHAGIVPITHTGDYSDVRIIDANGTELSWDQASKINDADMKILMKTIVDRLYTFFVQGEDPRFEQTVDYYRRCTLQWDEPEPEIDPTLKRKT</sequence>
<evidence type="ECO:0000313" key="2">
    <source>
        <dbReference type="Proteomes" id="UP000253383"/>
    </source>
</evidence>
<dbReference type="Proteomes" id="UP000253383">
    <property type="component" value="Unassembled WGS sequence"/>
</dbReference>
<comment type="caution">
    <text evidence="1">The sequence shown here is derived from an EMBL/GenBank/DDBJ whole genome shotgun (WGS) entry which is preliminary data.</text>
</comment>
<reference evidence="1 2" key="1">
    <citation type="submission" date="2018-07" db="EMBL/GenBank/DDBJ databases">
        <title>Genome analysis of Larkinella rosea.</title>
        <authorList>
            <person name="Zhou Z."/>
            <person name="Wang G."/>
        </authorList>
    </citation>
    <scope>NUCLEOTIDE SEQUENCE [LARGE SCALE GENOMIC DNA]</scope>
    <source>
        <strain evidence="2">zzj9</strain>
    </source>
</reference>
<evidence type="ECO:0000313" key="1">
    <source>
        <dbReference type="EMBL" id="RCR68333.1"/>
    </source>
</evidence>
<protein>
    <submittedName>
        <fullName evidence="1">Uncharacterized protein</fullName>
    </submittedName>
</protein>
<dbReference type="AlphaFoldDB" id="A0A368JP07"/>
<dbReference type="OrthoDB" id="1921697at2"/>
<dbReference type="RefSeq" id="WP_114407109.1">
    <property type="nucleotide sequence ID" value="NZ_QOWE01000013.1"/>
</dbReference>
<dbReference type="EMBL" id="QOWE01000013">
    <property type="protein sequence ID" value="RCR68333.1"/>
    <property type="molecule type" value="Genomic_DNA"/>
</dbReference>
<gene>
    <name evidence="1" type="ORF">DUE52_16355</name>
</gene>
<name>A0A368JP07_9BACT</name>